<accession>A0A512TNF9</accession>
<feature type="transmembrane region" description="Helical" evidence="1">
    <location>
        <begin position="68"/>
        <end position="87"/>
    </location>
</feature>
<comment type="caution">
    <text evidence="2">The sequence shown here is derived from an EMBL/GenBank/DDBJ whole genome shotgun (WGS) entry which is preliminary data.</text>
</comment>
<evidence type="ECO:0000313" key="2">
    <source>
        <dbReference type="EMBL" id="GEQ21794.1"/>
    </source>
</evidence>
<keyword evidence="1" id="KW-0472">Membrane</keyword>
<gene>
    <name evidence="2" type="ORF">CBU02nite_23000</name>
</gene>
<sequence length="90" mass="10048">MLVPADDLLDEPELLKNPELNPLLDFELLEPDLLLKLDLLLDFAKATVLLAVFIPINTATSRGKLENININVKSIVITYFLLILLIVTPP</sequence>
<keyword evidence="1" id="KW-1133">Transmembrane helix</keyword>
<dbReference type="EMBL" id="BKBC01000031">
    <property type="protein sequence ID" value="GEQ21794.1"/>
    <property type="molecule type" value="Genomic_DNA"/>
</dbReference>
<name>A0A512TNF9_CLOBU</name>
<reference evidence="2 3" key="1">
    <citation type="submission" date="2019-07" db="EMBL/GenBank/DDBJ databases">
        <title>Whole genome shotgun sequence of Clostridium butyricum NBRC 3858.</title>
        <authorList>
            <person name="Hosoyama A."/>
            <person name="Uohara A."/>
            <person name="Ohji S."/>
            <person name="Ichikawa N."/>
        </authorList>
    </citation>
    <scope>NUCLEOTIDE SEQUENCE [LARGE SCALE GENOMIC DNA]</scope>
    <source>
        <strain evidence="2 3">NBRC 3858</strain>
    </source>
</reference>
<dbReference type="AlphaFoldDB" id="A0A512TNF9"/>
<organism evidence="2 3">
    <name type="scientific">Clostridium butyricum</name>
    <dbReference type="NCBI Taxonomy" id="1492"/>
    <lineage>
        <taxon>Bacteria</taxon>
        <taxon>Bacillati</taxon>
        <taxon>Bacillota</taxon>
        <taxon>Clostridia</taxon>
        <taxon>Eubacteriales</taxon>
        <taxon>Clostridiaceae</taxon>
        <taxon>Clostridium</taxon>
    </lineage>
</organism>
<keyword evidence="1" id="KW-0812">Transmembrane</keyword>
<evidence type="ECO:0000313" key="3">
    <source>
        <dbReference type="Proteomes" id="UP000321089"/>
    </source>
</evidence>
<feature type="transmembrane region" description="Helical" evidence="1">
    <location>
        <begin position="33"/>
        <end position="56"/>
    </location>
</feature>
<evidence type="ECO:0000256" key="1">
    <source>
        <dbReference type="SAM" id="Phobius"/>
    </source>
</evidence>
<dbReference type="Proteomes" id="UP000321089">
    <property type="component" value="Unassembled WGS sequence"/>
</dbReference>
<proteinExistence type="predicted"/>
<protein>
    <submittedName>
        <fullName evidence="2">Uncharacterized protein</fullName>
    </submittedName>
</protein>